<dbReference type="GeneTree" id="ENSGT00390000006080"/>
<evidence type="ECO:0000313" key="6">
    <source>
        <dbReference type="Proteomes" id="UP000265120"/>
    </source>
</evidence>
<evidence type="ECO:0000313" key="5">
    <source>
        <dbReference type="Ensembl" id="ENSCSEP00000021330.1"/>
    </source>
</evidence>
<feature type="region of interest" description="Disordered" evidence="1">
    <location>
        <begin position="388"/>
        <end position="409"/>
    </location>
</feature>
<dbReference type="Pfam" id="PF24508">
    <property type="entry name" value="TXNDC16_N"/>
    <property type="match status" value="1"/>
</dbReference>
<feature type="compositionally biased region" description="Acidic residues" evidence="1">
    <location>
        <begin position="391"/>
        <end position="409"/>
    </location>
</feature>
<evidence type="ECO:0000259" key="4">
    <source>
        <dbReference type="Pfam" id="PF24510"/>
    </source>
</evidence>
<feature type="compositionally biased region" description="Low complexity" evidence="1">
    <location>
        <begin position="857"/>
        <end position="868"/>
    </location>
</feature>
<feature type="region of interest" description="Disordered" evidence="1">
    <location>
        <begin position="1"/>
        <end position="21"/>
    </location>
</feature>
<dbReference type="CDD" id="cd02961">
    <property type="entry name" value="PDI_a_family"/>
    <property type="match status" value="1"/>
</dbReference>
<dbReference type="Pfam" id="PF13848">
    <property type="entry name" value="Thioredoxin_6"/>
    <property type="match status" value="1"/>
</dbReference>
<evidence type="ECO:0000259" key="2">
    <source>
        <dbReference type="Pfam" id="PF24508"/>
    </source>
</evidence>
<sequence length="874" mass="97303">MQLKYSPPFQTRDRAVKPNHSSDWLKTDPHRMLVKSRVCFMAALLLLVELGECAEKTNSSELHQFTAVEFYDKLHSGKMMFVYFELQVSPTISLFLAELAKSAEVLQDYGVLVGKADCSKEAIYSYCTDQRQLHTAFLFRGGKEFLGLNLDTVFDVNSIVSEVLFAILREEVKYVHTDADLLAMEKSARGQKDLVLGYVSSLGTQEHRSIMETAYVYGSKYQFILITGGPVLKHLGINETSQSSQVWFLHCQRHSGPRLTSVHCPLTRMKKPLTIISLHSFLQLMEAPLVSEVHEDPTVVPPPQFPYQDTPQVFVFSRPETHHLDLDTATALAWRLRGIATLLLVHRQSPAVKTPDHYNLAYRRPQKSLEVKFVTLHNIDEVLEILSHEEQEAEEEKDGGEEEEDEEDIELHFGSLSDEIAASVYNNRDTFLDMDSITELTSENFHTVVAQSDLTVVLFYLKWDAVSITVLESFIEIADRFADSEVPGVQLCSVDCSEWTDLCSTEVGDSSPFPFQPIISFPTVLMLRPKEAAQHYSGMLGIMALHRFIMLSCQASPVTLSSQEEVTSFLQEVHHPELLGPKPDRMLGLFNTPTNEGVAVFFEAAKSLRGTVLTGLVTGTLAEKWAADQQVELPAVLVFPSWGRHTGPTTLSMSSSAEELLTSISSALLHPLPELTVESLPSVLSVDKGLLLLFVGEEEDEAGLRQNQLLLEEMRKVVELGGDKMEAYVACWIHLGRTPAGLSVLGSYLGSMPPLPALFLTHSPSTDEIYQYPPSTPIRAASVVQWLQRIQDGAEPAAGMLGADTWPPSGKFYDFLKVMDTEEPGSAQQQEPEEEEEEEEDKERVKGKMKNTEVTGSSFSSSSSAAAAHTHSEL</sequence>
<dbReference type="OMA" id="CRRTLMG"/>
<dbReference type="Pfam" id="PF24509">
    <property type="entry name" value="TXNDC16_2nd"/>
    <property type="match status" value="1"/>
</dbReference>
<organism evidence="5 6">
    <name type="scientific">Cynoglossus semilaevis</name>
    <name type="common">Tongue sole</name>
    <dbReference type="NCBI Taxonomy" id="244447"/>
    <lineage>
        <taxon>Eukaryota</taxon>
        <taxon>Metazoa</taxon>
        <taxon>Chordata</taxon>
        <taxon>Craniata</taxon>
        <taxon>Vertebrata</taxon>
        <taxon>Euteleostomi</taxon>
        <taxon>Actinopterygii</taxon>
        <taxon>Neopterygii</taxon>
        <taxon>Teleostei</taxon>
        <taxon>Neoteleostei</taxon>
        <taxon>Acanthomorphata</taxon>
        <taxon>Carangaria</taxon>
        <taxon>Pleuronectiformes</taxon>
        <taxon>Pleuronectoidei</taxon>
        <taxon>Cynoglossidae</taxon>
        <taxon>Cynoglossinae</taxon>
        <taxon>Cynoglossus</taxon>
    </lineage>
</organism>
<accession>A0A3P8W9T6</accession>
<feature type="domain" description="TXNDC16 second thioredoxin-like" evidence="3">
    <location>
        <begin position="165"/>
        <end position="288"/>
    </location>
</feature>
<dbReference type="PANTHER" id="PTHR22699:SF1">
    <property type="entry name" value="THIOREDOXIN DOMAIN-CONTAINING PROTEIN 16"/>
    <property type="match status" value="1"/>
</dbReference>
<dbReference type="Gene3D" id="3.40.30.10">
    <property type="entry name" value="Glutaredoxin"/>
    <property type="match status" value="1"/>
</dbReference>
<dbReference type="Proteomes" id="UP000265120">
    <property type="component" value="Chromosome 14"/>
</dbReference>
<dbReference type="STRING" id="244447.ENSCSEP00000021330"/>
<evidence type="ECO:0000259" key="3">
    <source>
        <dbReference type="Pfam" id="PF24509"/>
    </source>
</evidence>
<reference evidence="5" key="2">
    <citation type="submission" date="2025-08" db="UniProtKB">
        <authorList>
            <consortium name="Ensembl"/>
        </authorList>
    </citation>
    <scope>IDENTIFICATION</scope>
</reference>
<dbReference type="InterPro" id="IPR040090">
    <property type="entry name" value="TXNDC16"/>
</dbReference>
<feature type="domain" description="TXNDC16 third thioredoxin-like" evidence="4">
    <location>
        <begin position="289"/>
        <end position="381"/>
    </location>
</feature>
<dbReference type="InParanoid" id="A0A3P8W9T6"/>
<dbReference type="AlphaFoldDB" id="A0A3P8W9T6"/>
<dbReference type="InterPro" id="IPR057645">
    <property type="entry name" value="TXNDC16_3rd"/>
</dbReference>
<dbReference type="InterPro" id="IPR036249">
    <property type="entry name" value="Thioredoxin-like_sf"/>
</dbReference>
<dbReference type="SUPFAM" id="SSF52833">
    <property type="entry name" value="Thioredoxin-like"/>
    <property type="match status" value="1"/>
</dbReference>
<dbReference type="Ensembl" id="ENSCSET00000021604.1">
    <property type="protein sequence ID" value="ENSCSEP00000021330.1"/>
    <property type="gene ID" value="ENSCSEG00000013621.1"/>
</dbReference>
<name>A0A3P8W9T6_CYNSE</name>
<dbReference type="InterPro" id="IPR057639">
    <property type="entry name" value="TXNDC16_N"/>
</dbReference>
<reference evidence="5 6" key="1">
    <citation type="journal article" date="2014" name="Nat. Genet.">
        <title>Whole-genome sequence of a flatfish provides insights into ZW sex chromosome evolution and adaptation to a benthic lifestyle.</title>
        <authorList>
            <person name="Chen S."/>
            <person name="Zhang G."/>
            <person name="Shao C."/>
            <person name="Huang Q."/>
            <person name="Liu G."/>
            <person name="Zhang P."/>
            <person name="Song W."/>
            <person name="An N."/>
            <person name="Chalopin D."/>
            <person name="Volff J.N."/>
            <person name="Hong Y."/>
            <person name="Li Q."/>
            <person name="Sha Z."/>
            <person name="Zhou H."/>
            <person name="Xie M."/>
            <person name="Yu Q."/>
            <person name="Liu Y."/>
            <person name="Xiang H."/>
            <person name="Wang N."/>
            <person name="Wu K."/>
            <person name="Yang C."/>
            <person name="Zhou Q."/>
            <person name="Liao X."/>
            <person name="Yang L."/>
            <person name="Hu Q."/>
            <person name="Zhang J."/>
            <person name="Meng L."/>
            <person name="Jin L."/>
            <person name="Tian Y."/>
            <person name="Lian J."/>
            <person name="Yang J."/>
            <person name="Miao G."/>
            <person name="Liu S."/>
            <person name="Liang Z."/>
            <person name="Yan F."/>
            <person name="Li Y."/>
            <person name="Sun B."/>
            <person name="Zhang H."/>
            <person name="Zhang J."/>
            <person name="Zhu Y."/>
            <person name="Du M."/>
            <person name="Zhao Y."/>
            <person name="Schartl M."/>
            <person name="Tang Q."/>
            <person name="Wang J."/>
        </authorList>
    </citation>
    <scope>NUCLEOTIDE SEQUENCE</scope>
</reference>
<protein>
    <submittedName>
        <fullName evidence="5">Thioredoxin domain containing 16</fullName>
    </submittedName>
</protein>
<dbReference type="InterPro" id="IPR057642">
    <property type="entry name" value="TXNDC16_2nd"/>
</dbReference>
<reference evidence="5" key="3">
    <citation type="submission" date="2025-09" db="UniProtKB">
        <authorList>
            <consortium name="Ensembl"/>
        </authorList>
    </citation>
    <scope>IDENTIFICATION</scope>
</reference>
<feature type="domain" description="TXNDC16 N-terminal" evidence="2">
    <location>
        <begin position="61"/>
        <end position="164"/>
    </location>
</feature>
<evidence type="ECO:0000256" key="1">
    <source>
        <dbReference type="SAM" id="MobiDB-lite"/>
    </source>
</evidence>
<feature type="compositionally biased region" description="Acidic residues" evidence="1">
    <location>
        <begin position="831"/>
        <end position="841"/>
    </location>
</feature>
<keyword evidence="6" id="KW-1185">Reference proteome</keyword>
<dbReference type="PANTHER" id="PTHR22699">
    <property type="entry name" value="THIOREDOXIN DOMAIN-CONTAINING PROTEIN 16"/>
    <property type="match status" value="1"/>
</dbReference>
<dbReference type="FunCoup" id="A0A3P8W9T6">
    <property type="interactions" value="709"/>
</dbReference>
<dbReference type="Pfam" id="PF24510">
    <property type="entry name" value="TXNDC16_3rd"/>
    <property type="match status" value="1"/>
</dbReference>
<proteinExistence type="predicted"/>
<feature type="region of interest" description="Disordered" evidence="1">
    <location>
        <begin position="822"/>
        <end position="874"/>
    </location>
</feature>